<proteinExistence type="predicted"/>
<dbReference type="RefSeq" id="WP_055654206.1">
    <property type="nucleotide sequence ID" value="NZ_CABIXC010000003.1"/>
</dbReference>
<evidence type="ECO:0000313" key="2">
    <source>
        <dbReference type="EMBL" id="CUO04434.1"/>
    </source>
</evidence>
<feature type="chain" id="PRO_5038915969" description="DUF3221 domain-containing protein" evidence="1">
    <location>
        <begin position="20"/>
        <end position="112"/>
    </location>
</feature>
<evidence type="ECO:0000256" key="1">
    <source>
        <dbReference type="SAM" id="SignalP"/>
    </source>
</evidence>
<keyword evidence="1" id="KW-0732">Signal</keyword>
<organism evidence="2 3">
    <name type="scientific">Hungatella hathewayi</name>
    <dbReference type="NCBI Taxonomy" id="154046"/>
    <lineage>
        <taxon>Bacteria</taxon>
        <taxon>Bacillati</taxon>
        <taxon>Bacillota</taxon>
        <taxon>Clostridia</taxon>
        <taxon>Lachnospirales</taxon>
        <taxon>Lachnospiraceae</taxon>
        <taxon>Hungatella</taxon>
    </lineage>
</organism>
<feature type="signal peptide" evidence="1">
    <location>
        <begin position="1"/>
        <end position="19"/>
    </location>
</feature>
<dbReference type="Proteomes" id="UP000095651">
    <property type="component" value="Unassembled WGS sequence"/>
</dbReference>
<dbReference type="PROSITE" id="PS51257">
    <property type="entry name" value="PROKAR_LIPOPROTEIN"/>
    <property type="match status" value="1"/>
</dbReference>
<gene>
    <name evidence="2" type="ORF">ERS852407_01727</name>
</gene>
<evidence type="ECO:0008006" key="4">
    <source>
        <dbReference type="Google" id="ProtNLM"/>
    </source>
</evidence>
<sequence length="112" mass="12166">MRKQLLLILTLSLILAVTACRTSSGGESEVDENGKATFQATILEIRDGYYLVEPVDGSTELNSADQITVPMTNMNPSPEPEVGAVLEIEYDGSIAESYPAQITNVYSIRIVK</sequence>
<dbReference type="EMBL" id="CYZE01000003">
    <property type="protein sequence ID" value="CUO04434.1"/>
    <property type="molecule type" value="Genomic_DNA"/>
</dbReference>
<accession>A0A174BUH0</accession>
<reference evidence="2 3" key="1">
    <citation type="submission" date="2015-09" db="EMBL/GenBank/DDBJ databases">
        <authorList>
            <consortium name="Pathogen Informatics"/>
        </authorList>
    </citation>
    <scope>NUCLEOTIDE SEQUENCE [LARGE SCALE GENOMIC DNA]</scope>
    <source>
        <strain evidence="2 3">2789STDY5608850</strain>
    </source>
</reference>
<name>A0A174BUH0_9FIRM</name>
<dbReference type="AlphaFoldDB" id="A0A174BUH0"/>
<protein>
    <recommendedName>
        <fullName evidence="4">DUF3221 domain-containing protein</fullName>
    </recommendedName>
</protein>
<evidence type="ECO:0000313" key="3">
    <source>
        <dbReference type="Proteomes" id="UP000095651"/>
    </source>
</evidence>